<name>A0ACB9RQN3_9MYRT</name>
<dbReference type="EMBL" id="CM042882">
    <property type="protein sequence ID" value="KAI4381375.1"/>
    <property type="molecule type" value="Genomic_DNA"/>
</dbReference>
<comment type="caution">
    <text evidence="1">The sequence shown here is derived from an EMBL/GenBank/DDBJ whole genome shotgun (WGS) entry which is preliminary data.</text>
</comment>
<sequence>MDDDDELREHSRPSYCFPPVPAADDESFWPPPLEPHHNSAYLNDDHDSVLSEFGWGLGGEFDPIGGGHSPSSSGLFSLPIRGGEAAATTTTTTTTSNQSEGSSEDQLEEAGKGEDMPSPEMTNRNKGAKKVEKRIRQPRVAFLTKSEIDNLEDGYRWRKYGQKAVKNSPFPRSYYRCTNSRCTVKKRVERSSEDPSVVITTYEGQHCHHSAGFPRGGVLISHDAASSAVLSRRNLMVSPPPVASLSSQICQLYPTNSTSLKSPIGQQPASRAGRPSSDTADEEGLLGDGIVPPGTPKG</sequence>
<evidence type="ECO:0000313" key="2">
    <source>
        <dbReference type="Proteomes" id="UP001057402"/>
    </source>
</evidence>
<keyword evidence="2" id="KW-1185">Reference proteome</keyword>
<gene>
    <name evidence="1" type="ORF">MLD38_007449</name>
</gene>
<proteinExistence type="predicted"/>
<dbReference type="Proteomes" id="UP001057402">
    <property type="component" value="Chromosome 3"/>
</dbReference>
<organism evidence="1 2">
    <name type="scientific">Melastoma candidum</name>
    <dbReference type="NCBI Taxonomy" id="119954"/>
    <lineage>
        <taxon>Eukaryota</taxon>
        <taxon>Viridiplantae</taxon>
        <taxon>Streptophyta</taxon>
        <taxon>Embryophyta</taxon>
        <taxon>Tracheophyta</taxon>
        <taxon>Spermatophyta</taxon>
        <taxon>Magnoliopsida</taxon>
        <taxon>eudicotyledons</taxon>
        <taxon>Gunneridae</taxon>
        <taxon>Pentapetalae</taxon>
        <taxon>rosids</taxon>
        <taxon>malvids</taxon>
        <taxon>Myrtales</taxon>
        <taxon>Melastomataceae</taxon>
        <taxon>Melastomatoideae</taxon>
        <taxon>Melastomateae</taxon>
        <taxon>Melastoma</taxon>
    </lineage>
</organism>
<accession>A0ACB9RQN3</accession>
<evidence type="ECO:0000313" key="1">
    <source>
        <dbReference type="EMBL" id="KAI4381375.1"/>
    </source>
</evidence>
<protein>
    <submittedName>
        <fullName evidence="1">Uncharacterized protein</fullName>
    </submittedName>
</protein>
<reference evidence="2" key="1">
    <citation type="journal article" date="2023" name="Front. Plant Sci.">
        <title>Chromosomal-level genome assembly of Melastoma candidum provides insights into trichome evolution.</title>
        <authorList>
            <person name="Zhong Y."/>
            <person name="Wu W."/>
            <person name="Sun C."/>
            <person name="Zou P."/>
            <person name="Liu Y."/>
            <person name="Dai S."/>
            <person name="Zhou R."/>
        </authorList>
    </citation>
    <scope>NUCLEOTIDE SEQUENCE [LARGE SCALE GENOMIC DNA]</scope>
</reference>